<feature type="transmembrane region" description="Helical" evidence="2">
    <location>
        <begin position="21"/>
        <end position="39"/>
    </location>
</feature>
<protein>
    <recommendedName>
        <fullName evidence="3">YdbS-like PH domain-containing protein</fullName>
    </recommendedName>
</protein>
<feature type="transmembrane region" description="Helical" evidence="2">
    <location>
        <begin position="241"/>
        <end position="263"/>
    </location>
</feature>
<keyword evidence="5" id="KW-1185">Reference proteome</keyword>
<dbReference type="EMBL" id="CP041186">
    <property type="protein sequence ID" value="QDG54464.1"/>
    <property type="molecule type" value="Genomic_DNA"/>
</dbReference>
<feature type="transmembrane region" description="Helical" evidence="2">
    <location>
        <begin position="387"/>
        <end position="409"/>
    </location>
</feature>
<sequence>MSKSATTIRPMMRPFVLRPTGWAALPAAFVAAASFFFWAPLSMALGEWAFLVPAVCALIPLLVLVERIARYRKTEYVVRPDRLVVRTGSIFTKRAIELDLENVTLVEWHSPYLLRLFYGIGHVTAQEAGSATQNAKLAYVEEPEALYRRIAEYMRERGFSMQRAETVRQERPGPMGALLDLLGRIAAFIYAVGIFGATEGADLWTLFADDTGPSLLQLLEGNYEVFSDTAFAVEMLARMRVGVFVLGGLGLLGSGLYLTLTYIDLLRRKYTLHDDVIDYEDGFLTKTLRFIPLENLADTKLSRPIHKRLFGFGDLKVSSRGAGSEIVFESLPRGKDFAAALEGLLEKTERPAAGSDVGSLEYVVEHDSAPSESSLPARTFKPKAMRAVAKSLLGLAPLTFFVLVGPFIAVMAGDTIELGPFAIASFGALALAALVFIGGFGVFGVASALIKTMATDYSFDERRVSETFDFLSSRQTKFSVDKITSISVLRNPIDRVMDTMTVRLRSIGTAETIDLQHIDHDLELLSELRKALGLQVGKDARAATASLQPDYTMLGELKRHIGVFALVPALWGVAALVLALVDAPTAVQISPWVAGLSLGVPLALIAPYLLWRGVYYRRFHGSLHDGYVDVTGGVFFRFQHLSALRHVKAVHSVEYPLSNHGDLYLATGGGFSIGVAHLPELAARHRQIDARLGEHPPRGGAAAPTPDERPRQPVGYAPHVGTELLRHLRFVFTLFTLPVSGSWVWLVSTRTDYLIEGDRISTATGIVYRRRSSVRFDRIDHLETGRNFAHGPFGTADVEVYTVGSMACDLTLRAIAQHDVAMEHIRRRTETR</sequence>
<feature type="domain" description="YdbS-like PH" evidence="3">
    <location>
        <begin position="268"/>
        <end position="338"/>
    </location>
</feature>
<feature type="transmembrane region" description="Helical" evidence="2">
    <location>
        <begin position="177"/>
        <end position="197"/>
    </location>
</feature>
<dbReference type="OrthoDB" id="5479333at2"/>
<feature type="transmembrane region" description="Helical" evidence="2">
    <location>
        <begin position="45"/>
        <end position="65"/>
    </location>
</feature>
<evidence type="ECO:0000256" key="2">
    <source>
        <dbReference type="SAM" id="Phobius"/>
    </source>
</evidence>
<feature type="transmembrane region" description="Helical" evidence="2">
    <location>
        <begin position="421"/>
        <end position="450"/>
    </location>
</feature>
<proteinExistence type="predicted"/>
<accession>A0A4Y6Q1J5</accession>
<keyword evidence="2" id="KW-0472">Membrane</keyword>
<dbReference type="RefSeq" id="WP_141200908.1">
    <property type="nucleotide sequence ID" value="NZ_CP041186.1"/>
</dbReference>
<dbReference type="PANTHER" id="PTHR34473">
    <property type="entry name" value="UPF0699 TRANSMEMBRANE PROTEIN YDBS"/>
    <property type="match status" value="1"/>
</dbReference>
<organism evidence="4 5">
    <name type="scientific">Persicimonas caeni</name>
    <dbReference type="NCBI Taxonomy" id="2292766"/>
    <lineage>
        <taxon>Bacteria</taxon>
        <taxon>Deltaproteobacteria</taxon>
        <taxon>Bradymonadales</taxon>
        <taxon>Bradymonadaceae</taxon>
        <taxon>Persicimonas</taxon>
    </lineage>
</organism>
<feature type="transmembrane region" description="Helical" evidence="2">
    <location>
        <begin position="561"/>
        <end position="580"/>
    </location>
</feature>
<dbReference type="InterPro" id="IPR005182">
    <property type="entry name" value="YdbS-like_PH"/>
</dbReference>
<evidence type="ECO:0000313" key="5">
    <source>
        <dbReference type="Proteomes" id="UP000315995"/>
    </source>
</evidence>
<accession>A0A5B8YCK4</accession>
<dbReference type="Pfam" id="PF03703">
    <property type="entry name" value="bPH_2"/>
    <property type="match status" value="3"/>
</dbReference>
<reference evidence="4 5" key="1">
    <citation type="submission" date="2019-06" db="EMBL/GenBank/DDBJ databases">
        <title>Persicimonas caeni gen. nov., sp. nov., a predatory bacterium isolated from solar saltern.</title>
        <authorList>
            <person name="Wang S."/>
        </authorList>
    </citation>
    <scope>NUCLEOTIDE SEQUENCE [LARGE SCALE GENOMIC DNA]</scope>
    <source>
        <strain evidence="4 5">YN101</strain>
    </source>
</reference>
<dbReference type="Proteomes" id="UP000315995">
    <property type="component" value="Chromosome"/>
</dbReference>
<evidence type="ECO:0000256" key="1">
    <source>
        <dbReference type="SAM" id="MobiDB-lite"/>
    </source>
</evidence>
<feature type="domain" description="YdbS-like PH" evidence="3">
    <location>
        <begin position="71"/>
        <end position="145"/>
    </location>
</feature>
<dbReference type="AlphaFoldDB" id="A0A4Y6Q1J5"/>
<evidence type="ECO:0000259" key="3">
    <source>
        <dbReference type="Pfam" id="PF03703"/>
    </source>
</evidence>
<feature type="domain" description="YdbS-like PH" evidence="3">
    <location>
        <begin position="750"/>
        <end position="816"/>
    </location>
</feature>
<name>A0A4Y6Q1J5_PERCE</name>
<keyword evidence="2" id="KW-0812">Transmembrane</keyword>
<evidence type="ECO:0000313" key="4">
    <source>
        <dbReference type="EMBL" id="QDG54464.1"/>
    </source>
</evidence>
<gene>
    <name evidence="4" type="ORF">FIV42_28080</name>
</gene>
<feature type="transmembrane region" description="Helical" evidence="2">
    <location>
        <begin position="592"/>
        <end position="611"/>
    </location>
</feature>
<keyword evidence="2" id="KW-1133">Transmembrane helix</keyword>
<dbReference type="PANTHER" id="PTHR34473:SF2">
    <property type="entry name" value="UPF0699 TRANSMEMBRANE PROTEIN YDBT"/>
    <property type="match status" value="1"/>
</dbReference>
<feature type="region of interest" description="Disordered" evidence="1">
    <location>
        <begin position="692"/>
        <end position="712"/>
    </location>
</feature>